<reference evidence="1 2" key="2">
    <citation type="journal article" date="2011" name="ISME J.">
        <title>RNA-seq reveals cooperative metabolic interactions between two termite-gut spirochete species in co-culture.</title>
        <authorList>
            <person name="Rosenthal A.Z."/>
            <person name="Matson E.G."/>
            <person name="Eldar A."/>
            <person name="Leadbetter J.R."/>
        </authorList>
    </citation>
    <scope>NUCLEOTIDE SEQUENCE [LARGE SCALE GENOMIC DNA]</scope>
    <source>
        <strain evidence="2">ATCC BAA-888 / DSM 13862 / ZAS-9</strain>
    </source>
</reference>
<dbReference type="KEGG" id="taz:TREAZ_1710"/>
<organism evidence="1 2">
    <name type="scientific">Leadbettera azotonutricia (strain ATCC BAA-888 / DSM 13862 / ZAS-9)</name>
    <name type="common">Treponema azotonutricium</name>
    <dbReference type="NCBI Taxonomy" id="545695"/>
    <lineage>
        <taxon>Bacteria</taxon>
        <taxon>Pseudomonadati</taxon>
        <taxon>Spirochaetota</taxon>
        <taxon>Spirochaetia</taxon>
        <taxon>Spirochaetales</taxon>
        <taxon>Breznakiellaceae</taxon>
        <taxon>Leadbettera</taxon>
    </lineage>
</organism>
<dbReference type="InParanoid" id="F5YCP3"/>
<dbReference type="AlphaFoldDB" id="F5YCP3"/>
<dbReference type="HOGENOM" id="CLU_2774727_0_0_12"/>
<name>F5YCP3_LEAAZ</name>
<reference evidence="2" key="1">
    <citation type="submission" date="2009-12" db="EMBL/GenBank/DDBJ databases">
        <title>Complete sequence of Treponema azotonutricium strain ZAS-9.</title>
        <authorList>
            <person name="Tetu S.G."/>
            <person name="Matson E."/>
            <person name="Ren Q."/>
            <person name="Seshadri R."/>
            <person name="Elbourne L."/>
            <person name="Hassan K.A."/>
            <person name="Durkin A."/>
            <person name="Radune D."/>
            <person name="Mohamoud Y."/>
            <person name="Shay R."/>
            <person name="Jin S."/>
            <person name="Zhang X."/>
            <person name="Lucey K."/>
            <person name="Ballor N.R."/>
            <person name="Ottesen E."/>
            <person name="Rosenthal R."/>
            <person name="Allen A."/>
            <person name="Leadbetter J.R."/>
            <person name="Paulsen I.T."/>
        </authorList>
    </citation>
    <scope>NUCLEOTIDE SEQUENCE [LARGE SCALE GENOMIC DNA]</scope>
    <source>
        <strain evidence="2">ATCC BAA-888 / DSM 13862 / ZAS-9</strain>
    </source>
</reference>
<dbReference type="EMBL" id="CP001841">
    <property type="protein sequence ID" value="AEF83153.1"/>
    <property type="molecule type" value="Genomic_DNA"/>
</dbReference>
<evidence type="ECO:0000313" key="1">
    <source>
        <dbReference type="EMBL" id="AEF83153.1"/>
    </source>
</evidence>
<evidence type="ECO:0008006" key="3">
    <source>
        <dbReference type="Google" id="ProtNLM"/>
    </source>
</evidence>
<accession>F5YCP3</accession>
<dbReference type="STRING" id="545695.TREAZ_1710"/>
<keyword evidence="2" id="KW-1185">Reference proteome</keyword>
<evidence type="ECO:0000313" key="2">
    <source>
        <dbReference type="Proteomes" id="UP000009222"/>
    </source>
</evidence>
<sequence>MEGYSWYHERNKVFWRRLKQLIKKRQSGQKWQVSCGFSLRTFQGWMAKDVSPTVTEAYCLAKVLGVAVE</sequence>
<dbReference type="Proteomes" id="UP000009222">
    <property type="component" value="Chromosome"/>
</dbReference>
<gene>
    <name evidence="1" type="ordered locus">TREAZ_1710</name>
</gene>
<proteinExistence type="predicted"/>
<protein>
    <recommendedName>
        <fullName evidence="3">XRE family transcriptional regulator</fullName>
    </recommendedName>
</protein>